<dbReference type="Proteomes" id="UP000277582">
    <property type="component" value="Unassembled WGS sequence"/>
</dbReference>
<dbReference type="EMBL" id="RCOS01000161">
    <property type="protein sequence ID" value="RSN72277.1"/>
    <property type="molecule type" value="Genomic_DNA"/>
</dbReference>
<organism evidence="1 2">
    <name type="scientific">Candidatus Methanodesulfokora washburnensis</name>
    <dbReference type="NCBI Taxonomy" id="2478471"/>
    <lineage>
        <taxon>Archaea</taxon>
        <taxon>Thermoproteota</taxon>
        <taxon>Candidatus Korarchaeia</taxon>
        <taxon>Candidatus Korarchaeia incertae sedis</taxon>
        <taxon>Candidatus Methanodesulfokora</taxon>
    </lineage>
</organism>
<accession>A0A3R9QB76</accession>
<name>A0A3R9QB76_9CREN</name>
<evidence type="ECO:0000313" key="1">
    <source>
        <dbReference type="EMBL" id="RSN72277.1"/>
    </source>
</evidence>
<gene>
    <name evidence="1" type="ORF">D6D85_14490</name>
</gene>
<evidence type="ECO:0000313" key="2">
    <source>
        <dbReference type="Proteomes" id="UP000277582"/>
    </source>
</evidence>
<keyword evidence="2" id="KW-1185">Reference proteome</keyword>
<protein>
    <submittedName>
        <fullName evidence="1">Uncharacterized protein</fullName>
    </submittedName>
</protein>
<comment type="caution">
    <text evidence="1">The sequence shown here is derived from an EMBL/GenBank/DDBJ whole genome shotgun (WGS) entry which is preliminary data.</text>
</comment>
<reference evidence="1 2" key="1">
    <citation type="submission" date="2018-10" db="EMBL/GenBank/DDBJ databases">
        <title>Co-occurring genomic capacity for anaerobic methane metabolism and dissimilatory sulfite reduction discovered in the Korarchaeota.</title>
        <authorList>
            <person name="Mckay L.J."/>
            <person name="Dlakic M."/>
            <person name="Fields M.W."/>
            <person name="Delmont T.O."/>
            <person name="Eren A.M."/>
            <person name="Jay Z.J."/>
            <person name="Klingelsmith K.B."/>
            <person name="Rusch D.B."/>
            <person name="Inskeep W.P."/>
        </authorList>
    </citation>
    <scope>NUCLEOTIDE SEQUENCE [LARGE SCALE GENOMIC DNA]</scope>
    <source>
        <strain evidence="1 2">MDKW</strain>
    </source>
</reference>
<sequence length="187" mass="21851">MMRRKEIESLFSRKCWDLGGEVYMSLDGLTCHLDSIKKGREMMRFIEKLDAPDDEHKIIGGVKIKTESGLIELSKVQWRNENFSRYIGKIVSRDSLPFQAKKMLVAEEKAVKLERVLKEILPKEYRDVYAEGNGNENETYIDLFFDTPKNYGIDPIFERIVEVAEDFWSRIADLKMTQVGEKTFLEI</sequence>
<proteinExistence type="predicted"/>
<dbReference type="AlphaFoldDB" id="A0A3R9QB76"/>